<sequence>MNWLSPLVKKRISFWLLINWFFSSLILPLYMPLAQAAETGEMRQLMADSALDTDSRMSVTEGSRLLARKETVQPYRSSRKVHLLPSLGTDTAKSESA</sequence>
<reference evidence="3 4" key="1">
    <citation type="journal article" date="2012" name="Genome Res.">
        <title>Genomic basis of endosymbiont-conferred protection against an insect parasitoid.</title>
        <authorList>
            <person name="Hansen A.K."/>
            <person name="Vorburger C."/>
            <person name="Moran N.A."/>
        </authorList>
    </citation>
    <scope>NUCLEOTIDE SEQUENCE [LARGE SCALE GENOMIC DNA]</scope>
    <source>
        <strain evidence="4">R5.15</strain>
    </source>
</reference>
<proteinExistence type="predicted"/>
<keyword evidence="4" id="KW-1185">Reference proteome</keyword>
<dbReference type="AlphaFoldDB" id="G2GYK9"/>
<protein>
    <submittedName>
        <fullName evidence="3">Uncharacterized protein</fullName>
    </submittedName>
</protein>
<feature type="region of interest" description="Disordered" evidence="1">
    <location>
        <begin position="70"/>
        <end position="97"/>
    </location>
</feature>
<name>G2GYK9_9ENTR</name>
<dbReference type="RefSeq" id="WP_006706549.1">
    <property type="nucleotide sequence ID" value="NZ_AGCA01000220.1"/>
</dbReference>
<dbReference type="Proteomes" id="UP000004116">
    <property type="component" value="Unassembled WGS sequence"/>
</dbReference>
<organism evidence="3 4">
    <name type="scientific">Candidatus Regiella insecticola 5.15</name>
    <dbReference type="NCBI Taxonomy" id="1005043"/>
    <lineage>
        <taxon>Bacteria</taxon>
        <taxon>Pseudomonadati</taxon>
        <taxon>Pseudomonadota</taxon>
        <taxon>Gammaproteobacteria</taxon>
        <taxon>Enterobacterales</taxon>
        <taxon>Enterobacteriaceae</taxon>
        <taxon>aphid secondary symbionts</taxon>
        <taxon>Candidatus Regiella</taxon>
    </lineage>
</organism>
<evidence type="ECO:0000313" key="4">
    <source>
        <dbReference type="Proteomes" id="UP000004116"/>
    </source>
</evidence>
<accession>G2GYK9</accession>
<keyword evidence="2" id="KW-1133">Transmembrane helix</keyword>
<gene>
    <name evidence="3" type="ORF">Rin_00008700</name>
</gene>
<dbReference type="EMBL" id="AGCA01000220">
    <property type="protein sequence ID" value="EGY29172.1"/>
    <property type="molecule type" value="Genomic_DNA"/>
</dbReference>
<evidence type="ECO:0000256" key="1">
    <source>
        <dbReference type="SAM" id="MobiDB-lite"/>
    </source>
</evidence>
<keyword evidence="2" id="KW-0472">Membrane</keyword>
<evidence type="ECO:0000313" key="3">
    <source>
        <dbReference type="EMBL" id="EGY29172.1"/>
    </source>
</evidence>
<comment type="caution">
    <text evidence="3">The sequence shown here is derived from an EMBL/GenBank/DDBJ whole genome shotgun (WGS) entry which is preliminary data.</text>
</comment>
<keyword evidence="2" id="KW-0812">Transmembrane</keyword>
<evidence type="ECO:0000256" key="2">
    <source>
        <dbReference type="SAM" id="Phobius"/>
    </source>
</evidence>
<feature type="transmembrane region" description="Helical" evidence="2">
    <location>
        <begin position="12"/>
        <end position="33"/>
    </location>
</feature>